<evidence type="ECO:0000313" key="4">
    <source>
        <dbReference type="Proteomes" id="UP000799429"/>
    </source>
</evidence>
<dbReference type="Proteomes" id="UP000799429">
    <property type="component" value="Unassembled WGS sequence"/>
</dbReference>
<keyword evidence="1" id="KW-1133">Transmembrane helix</keyword>
<dbReference type="PANTHER" id="PTHR28048">
    <property type="entry name" value="ACR195WP"/>
    <property type="match status" value="1"/>
</dbReference>
<keyword evidence="4" id="KW-1185">Reference proteome</keyword>
<evidence type="ECO:0000313" key="3">
    <source>
        <dbReference type="EMBL" id="KAF2840245.1"/>
    </source>
</evidence>
<proteinExistence type="predicted"/>
<gene>
    <name evidence="3" type="ORF">M501DRAFT_931829</name>
</gene>
<comment type="caution">
    <text evidence="3">The sequence shown here is derived from an EMBL/GenBank/DDBJ whole genome shotgun (WGS) entry which is preliminary data.</text>
</comment>
<name>A0A9P4SED5_9PEZI</name>
<dbReference type="PANTHER" id="PTHR28048:SF1">
    <property type="entry name" value="ACR195WP"/>
    <property type="match status" value="1"/>
</dbReference>
<dbReference type="InterPro" id="IPR053092">
    <property type="entry name" value="Mitochondrial_unc_protein"/>
</dbReference>
<sequence>MAKDSLPTLAELQKPDELSTLLKQERRDYDCTPCRVLGATAFLGLGFYTFFSSQHQMRQQSARIARSRIGMLPRQVGIGAISATLVGLGVYRLVN</sequence>
<evidence type="ECO:0000256" key="1">
    <source>
        <dbReference type="SAM" id="Phobius"/>
    </source>
</evidence>
<feature type="domain" description="Distal membrane-arm assembly complex protein 1-like" evidence="2">
    <location>
        <begin position="30"/>
        <end position="65"/>
    </location>
</feature>
<dbReference type="Pfam" id="PF15055">
    <property type="entry name" value="DMAC1_Dmo2"/>
    <property type="match status" value="1"/>
</dbReference>
<keyword evidence="1" id="KW-0472">Membrane</keyword>
<feature type="transmembrane region" description="Helical" evidence="1">
    <location>
        <begin position="72"/>
        <end position="94"/>
    </location>
</feature>
<keyword evidence="1" id="KW-0812">Transmembrane</keyword>
<dbReference type="InterPro" id="IPR028036">
    <property type="entry name" value="DMAC1-like_dom"/>
</dbReference>
<evidence type="ECO:0000259" key="2">
    <source>
        <dbReference type="Pfam" id="PF15055"/>
    </source>
</evidence>
<feature type="transmembrane region" description="Helical" evidence="1">
    <location>
        <begin position="35"/>
        <end position="51"/>
    </location>
</feature>
<dbReference type="AlphaFoldDB" id="A0A9P4SED5"/>
<accession>A0A9P4SED5</accession>
<dbReference type="EMBL" id="MU006093">
    <property type="protein sequence ID" value="KAF2840245.1"/>
    <property type="molecule type" value="Genomic_DNA"/>
</dbReference>
<reference evidence="3" key="1">
    <citation type="journal article" date="2020" name="Stud. Mycol.">
        <title>101 Dothideomycetes genomes: a test case for predicting lifestyles and emergence of pathogens.</title>
        <authorList>
            <person name="Haridas S."/>
            <person name="Albert R."/>
            <person name="Binder M."/>
            <person name="Bloem J."/>
            <person name="Labutti K."/>
            <person name="Salamov A."/>
            <person name="Andreopoulos B."/>
            <person name="Baker S."/>
            <person name="Barry K."/>
            <person name="Bills G."/>
            <person name="Bluhm B."/>
            <person name="Cannon C."/>
            <person name="Castanera R."/>
            <person name="Culley D."/>
            <person name="Daum C."/>
            <person name="Ezra D."/>
            <person name="Gonzalez J."/>
            <person name="Henrissat B."/>
            <person name="Kuo A."/>
            <person name="Liang C."/>
            <person name="Lipzen A."/>
            <person name="Lutzoni F."/>
            <person name="Magnuson J."/>
            <person name="Mondo S."/>
            <person name="Nolan M."/>
            <person name="Ohm R."/>
            <person name="Pangilinan J."/>
            <person name="Park H.-J."/>
            <person name="Ramirez L."/>
            <person name="Alfaro M."/>
            <person name="Sun H."/>
            <person name="Tritt A."/>
            <person name="Yoshinaga Y."/>
            <person name="Zwiers L.-H."/>
            <person name="Turgeon B."/>
            <person name="Goodwin S."/>
            <person name="Spatafora J."/>
            <person name="Crous P."/>
            <person name="Grigoriev I."/>
        </authorList>
    </citation>
    <scope>NUCLEOTIDE SEQUENCE</scope>
    <source>
        <strain evidence="3">CBS 101060</strain>
    </source>
</reference>
<protein>
    <recommendedName>
        <fullName evidence="2">Distal membrane-arm assembly complex protein 1-like domain-containing protein</fullName>
    </recommendedName>
</protein>
<dbReference type="OrthoDB" id="6604875at2759"/>
<organism evidence="3 4">
    <name type="scientific">Patellaria atrata CBS 101060</name>
    <dbReference type="NCBI Taxonomy" id="1346257"/>
    <lineage>
        <taxon>Eukaryota</taxon>
        <taxon>Fungi</taxon>
        <taxon>Dikarya</taxon>
        <taxon>Ascomycota</taxon>
        <taxon>Pezizomycotina</taxon>
        <taxon>Dothideomycetes</taxon>
        <taxon>Dothideomycetes incertae sedis</taxon>
        <taxon>Patellariales</taxon>
        <taxon>Patellariaceae</taxon>
        <taxon>Patellaria</taxon>
    </lineage>
</organism>